<evidence type="ECO:0000313" key="3">
    <source>
        <dbReference type="EMBL" id="KAK5169085.1"/>
    </source>
</evidence>
<evidence type="ECO:0000256" key="2">
    <source>
        <dbReference type="ARBA" id="ARBA00023002"/>
    </source>
</evidence>
<dbReference type="InterPro" id="IPR036291">
    <property type="entry name" value="NAD(P)-bd_dom_sf"/>
</dbReference>
<keyword evidence="2" id="KW-0560">Oxidoreductase</keyword>
<dbReference type="Gene3D" id="3.40.50.720">
    <property type="entry name" value="NAD(P)-binding Rossmann-like Domain"/>
    <property type="match status" value="1"/>
</dbReference>
<dbReference type="EMBL" id="JAVRRT010000009">
    <property type="protein sequence ID" value="KAK5169085.1"/>
    <property type="molecule type" value="Genomic_DNA"/>
</dbReference>
<protein>
    <recommendedName>
        <fullName evidence="5">NAD(P)-binding protein</fullName>
    </recommendedName>
</protein>
<dbReference type="PRINTS" id="PR00081">
    <property type="entry name" value="GDHRDH"/>
</dbReference>
<accession>A0AAV9PBX9</accession>
<organism evidence="3 4">
    <name type="scientific">Saxophila tyrrhenica</name>
    <dbReference type="NCBI Taxonomy" id="1690608"/>
    <lineage>
        <taxon>Eukaryota</taxon>
        <taxon>Fungi</taxon>
        <taxon>Dikarya</taxon>
        <taxon>Ascomycota</taxon>
        <taxon>Pezizomycotina</taxon>
        <taxon>Dothideomycetes</taxon>
        <taxon>Dothideomycetidae</taxon>
        <taxon>Mycosphaerellales</taxon>
        <taxon>Extremaceae</taxon>
        <taxon>Saxophila</taxon>
    </lineage>
</organism>
<dbReference type="PANTHER" id="PTHR42760">
    <property type="entry name" value="SHORT-CHAIN DEHYDROGENASES/REDUCTASES FAMILY MEMBER"/>
    <property type="match status" value="1"/>
</dbReference>
<sequence>MSQDPKSKLSSSGQDFTKTIHHDTYDFIKPEQWDLKGKAVLVTGASKGVGRAAAISFAKAGASYIALGARSSLSETERAVQDEAKQAGRQPPTVLSLTLDVASESSVAQAAKDLEASFGRLDILCNNAGYLENFAKVAESDPTDWWRVYEINVKGVYLCARAFIPLLLKSKDGLKTVLNTSSVGAHVVMPGASGYQTGKLAVVRFGEFLMAEYGEQGLLSYAIHPGGVATELALGMPKDYHALLGDKPELAGDAMVWLTGERREWLGGRFVDVTWDMEEFLGKKGRVVEGGLLKVRLDVGLE</sequence>
<dbReference type="AlphaFoldDB" id="A0AAV9PBX9"/>
<evidence type="ECO:0000256" key="1">
    <source>
        <dbReference type="ARBA" id="ARBA00006484"/>
    </source>
</evidence>
<dbReference type="RefSeq" id="XP_064658551.1">
    <property type="nucleotide sequence ID" value="XM_064803636.1"/>
</dbReference>
<dbReference type="GeneID" id="89927734"/>
<comment type="caution">
    <text evidence="3">The sequence shown here is derived from an EMBL/GenBank/DDBJ whole genome shotgun (WGS) entry which is preliminary data.</text>
</comment>
<reference evidence="3 4" key="1">
    <citation type="submission" date="2023-08" db="EMBL/GenBank/DDBJ databases">
        <title>Black Yeasts Isolated from many extreme environments.</title>
        <authorList>
            <person name="Coleine C."/>
            <person name="Stajich J.E."/>
            <person name="Selbmann L."/>
        </authorList>
    </citation>
    <scope>NUCLEOTIDE SEQUENCE [LARGE SCALE GENOMIC DNA]</scope>
    <source>
        <strain evidence="3 4">CCFEE 5935</strain>
    </source>
</reference>
<dbReference type="SUPFAM" id="SSF51735">
    <property type="entry name" value="NAD(P)-binding Rossmann-fold domains"/>
    <property type="match status" value="1"/>
</dbReference>
<keyword evidence="4" id="KW-1185">Reference proteome</keyword>
<dbReference type="PANTHER" id="PTHR42760:SF37">
    <property type="entry name" value="CLAVALDEHYDE DEHYDROGENASE"/>
    <property type="match status" value="1"/>
</dbReference>
<evidence type="ECO:0008006" key="5">
    <source>
        <dbReference type="Google" id="ProtNLM"/>
    </source>
</evidence>
<name>A0AAV9PBX9_9PEZI</name>
<dbReference type="CDD" id="cd05233">
    <property type="entry name" value="SDR_c"/>
    <property type="match status" value="1"/>
</dbReference>
<evidence type="ECO:0000313" key="4">
    <source>
        <dbReference type="Proteomes" id="UP001337655"/>
    </source>
</evidence>
<proteinExistence type="inferred from homology"/>
<dbReference type="InterPro" id="IPR002347">
    <property type="entry name" value="SDR_fam"/>
</dbReference>
<comment type="similarity">
    <text evidence="1">Belongs to the short-chain dehydrogenases/reductases (SDR) family.</text>
</comment>
<dbReference type="Pfam" id="PF00106">
    <property type="entry name" value="adh_short"/>
    <property type="match status" value="1"/>
</dbReference>
<gene>
    <name evidence="3" type="ORF">LTR77_006394</name>
</gene>
<dbReference type="Proteomes" id="UP001337655">
    <property type="component" value="Unassembled WGS sequence"/>
</dbReference>
<dbReference type="GO" id="GO:0016616">
    <property type="term" value="F:oxidoreductase activity, acting on the CH-OH group of donors, NAD or NADP as acceptor"/>
    <property type="evidence" value="ECO:0007669"/>
    <property type="project" value="TreeGrafter"/>
</dbReference>